<feature type="compositionally biased region" description="Basic residues" evidence="5">
    <location>
        <begin position="489"/>
        <end position="502"/>
    </location>
</feature>
<evidence type="ECO:0000256" key="5">
    <source>
        <dbReference type="SAM" id="MobiDB-lite"/>
    </source>
</evidence>
<dbReference type="Gene3D" id="3.30.160.60">
    <property type="entry name" value="Classic Zinc Finger"/>
    <property type="match status" value="1"/>
</dbReference>
<feature type="compositionally biased region" description="Basic and acidic residues" evidence="5">
    <location>
        <begin position="415"/>
        <end position="430"/>
    </location>
</feature>
<feature type="compositionally biased region" description="Basic residues" evidence="5">
    <location>
        <begin position="364"/>
        <end position="379"/>
    </location>
</feature>
<keyword evidence="3" id="KW-0862">Zinc</keyword>
<dbReference type="SUPFAM" id="SSF46565">
    <property type="entry name" value="Chaperone J-domain"/>
    <property type="match status" value="1"/>
</dbReference>
<dbReference type="PROSITE" id="PS50076">
    <property type="entry name" value="DNAJ_2"/>
    <property type="match status" value="1"/>
</dbReference>
<dbReference type="InterPro" id="IPR001623">
    <property type="entry name" value="DnaJ_domain"/>
</dbReference>
<evidence type="ECO:0000313" key="9">
    <source>
        <dbReference type="Proteomes" id="UP001642482"/>
    </source>
</evidence>
<dbReference type="Pfam" id="PF00226">
    <property type="entry name" value="DnaJ"/>
    <property type="match status" value="1"/>
</dbReference>
<evidence type="ECO:0000256" key="3">
    <source>
        <dbReference type="ARBA" id="ARBA00022833"/>
    </source>
</evidence>
<dbReference type="Proteomes" id="UP001642482">
    <property type="component" value="Unassembled WGS sequence"/>
</dbReference>
<comment type="caution">
    <text evidence="8">The sequence shown here is derived from an EMBL/GenBank/DDBJ whole genome shotgun (WGS) entry which is preliminary data.</text>
</comment>
<dbReference type="PROSITE" id="PS00028">
    <property type="entry name" value="ZINC_FINGER_C2H2_1"/>
    <property type="match status" value="2"/>
</dbReference>
<dbReference type="PROSITE" id="PS00636">
    <property type="entry name" value="DNAJ_1"/>
    <property type="match status" value="1"/>
</dbReference>
<gene>
    <name evidence="8" type="ORF">SEUCBS140593_004599</name>
</gene>
<dbReference type="InterPro" id="IPR054076">
    <property type="entry name" value="ZUO1-like_ZHD"/>
</dbReference>
<dbReference type="InterPro" id="IPR022755">
    <property type="entry name" value="Znf_C2H2_jaz"/>
</dbReference>
<evidence type="ECO:0000259" key="7">
    <source>
        <dbReference type="PROSITE" id="PS50157"/>
    </source>
</evidence>
<dbReference type="CDD" id="cd06257">
    <property type="entry name" value="DnaJ"/>
    <property type="match status" value="1"/>
</dbReference>
<evidence type="ECO:0000256" key="2">
    <source>
        <dbReference type="ARBA" id="ARBA00022771"/>
    </source>
</evidence>
<keyword evidence="9" id="KW-1185">Reference proteome</keyword>
<dbReference type="SMART" id="SM00451">
    <property type="entry name" value="ZnF_U1"/>
    <property type="match status" value="1"/>
</dbReference>
<dbReference type="SMART" id="SM00271">
    <property type="entry name" value="DnaJ"/>
    <property type="match status" value="1"/>
</dbReference>
<dbReference type="Gene3D" id="1.10.287.110">
    <property type="entry name" value="DnaJ domain"/>
    <property type="match status" value="1"/>
</dbReference>
<dbReference type="InterPro" id="IPR036236">
    <property type="entry name" value="Znf_C2H2_sf"/>
</dbReference>
<feature type="region of interest" description="Disordered" evidence="5">
    <location>
        <begin position="358"/>
        <end position="503"/>
    </location>
</feature>
<dbReference type="SUPFAM" id="SSF57667">
    <property type="entry name" value="beta-beta-alpha zinc fingers"/>
    <property type="match status" value="1"/>
</dbReference>
<dbReference type="InterPro" id="IPR018253">
    <property type="entry name" value="DnaJ_domain_CS"/>
</dbReference>
<feature type="compositionally biased region" description="Acidic residues" evidence="5">
    <location>
        <begin position="328"/>
        <end position="337"/>
    </location>
</feature>
<feature type="compositionally biased region" description="Basic and acidic residues" evidence="5">
    <location>
        <begin position="445"/>
        <end position="456"/>
    </location>
</feature>
<evidence type="ECO:0000256" key="1">
    <source>
        <dbReference type="ARBA" id="ARBA00022723"/>
    </source>
</evidence>
<evidence type="ECO:0000256" key="4">
    <source>
        <dbReference type="PROSITE-ProRule" id="PRU00042"/>
    </source>
</evidence>
<dbReference type="InterPro" id="IPR051964">
    <property type="entry name" value="Chaperone_stress_response"/>
</dbReference>
<accession>A0ABP0BR49</accession>
<dbReference type="InterPro" id="IPR003604">
    <property type="entry name" value="Matrin/U1-like-C_Znf_C2H2"/>
</dbReference>
<feature type="domain" description="C2H2-type" evidence="7">
    <location>
        <begin position="344"/>
        <end position="369"/>
    </location>
</feature>
<dbReference type="InterPro" id="IPR013087">
    <property type="entry name" value="Znf_C2H2_type"/>
</dbReference>
<sequence length="553" mass="61924">MGAEQSSNRGAGAPAATVTQKTCYYELLSVERTATDDEIKKAYRRKALELHPDRNLDDTTNATRKFAEVQTAYEILSDAQERAWYDSHRDAILRGDSGTDDGAAGDSTGPRFYNNVRLTPTEDLYTLMGRFNSRVPFDDSPSGFFGILEATFAQLGLEEEAAFSWDGHGDGGGQPPQYAPFGSANDEYDSVGKLFYRDWSNFATLKSFSWKDKYRLSDAPDRTIRRMMEKENKKAREIAAREFNDAVRSLVAFVRKRDPRYVANTQSEAERQKILRESAAAQAARQRAANQERRAAAAANQEESIPLWARGLGDDGQPLSGAANGNDLDGEFSSEAESEVQHEIECVVCDKTFKSEKQFEAHEKSKKHAKALHQLRRQMKKDNRDLNIPDETLTPDEPEPTPKEEPPTDEENLSDEAKPETEPKPEPKPTEEEEDEESSDENDEYAPREVVEKRFQGEASESDDDDDISAKVEGLDIKDEKPAAPAKPKIGKAKAKREKKAARQAAQLEQGAICQICDESFDSNTKLHKHLREEHPAPEANTRSGKGGKKKRR</sequence>
<feature type="domain" description="J" evidence="6">
    <location>
        <begin position="23"/>
        <end position="89"/>
    </location>
</feature>
<dbReference type="Pfam" id="PF12171">
    <property type="entry name" value="zf-C2H2_jaz"/>
    <property type="match status" value="1"/>
</dbReference>
<dbReference type="SMART" id="SM00355">
    <property type="entry name" value="ZnF_C2H2"/>
    <property type="match status" value="2"/>
</dbReference>
<proteinExistence type="predicted"/>
<feature type="compositionally biased region" description="Basic and acidic residues" evidence="5">
    <location>
        <begin position="468"/>
        <end position="482"/>
    </location>
</feature>
<evidence type="ECO:0000259" key="6">
    <source>
        <dbReference type="PROSITE" id="PS50076"/>
    </source>
</evidence>
<protein>
    <submittedName>
        <fullName evidence="8">Uncharacterized protein</fullName>
    </submittedName>
</protein>
<dbReference type="InterPro" id="IPR036869">
    <property type="entry name" value="J_dom_sf"/>
</dbReference>
<reference evidence="8 9" key="1">
    <citation type="submission" date="2024-01" db="EMBL/GenBank/DDBJ databases">
        <authorList>
            <person name="Allen C."/>
            <person name="Tagirdzhanova G."/>
        </authorList>
    </citation>
    <scope>NUCLEOTIDE SEQUENCE [LARGE SCALE GENOMIC DNA]</scope>
</reference>
<dbReference type="PANTHER" id="PTHR44029:SF1">
    <property type="entry name" value="DNAJ HOMOLOG SUBFAMILY C MEMBER 21"/>
    <property type="match status" value="1"/>
</dbReference>
<feature type="compositionally biased region" description="Acidic residues" evidence="5">
    <location>
        <begin position="431"/>
        <end position="444"/>
    </location>
</feature>
<name>A0ABP0BR49_9PEZI</name>
<dbReference type="Pfam" id="PF21884">
    <property type="entry name" value="ZUO1-like_ZHD"/>
    <property type="match status" value="1"/>
</dbReference>
<dbReference type="Pfam" id="PF00096">
    <property type="entry name" value="zf-C2H2"/>
    <property type="match status" value="1"/>
</dbReference>
<dbReference type="PRINTS" id="PR00625">
    <property type="entry name" value="JDOMAIN"/>
</dbReference>
<dbReference type="PROSITE" id="PS50157">
    <property type="entry name" value="ZINC_FINGER_C2H2_2"/>
    <property type="match status" value="2"/>
</dbReference>
<organism evidence="8 9">
    <name type="scientific">Sporothrix eucalyptigena</name>
    <dbReference type="NCBI Taxonomy" id="1812306"/>
    <lineage>
        <taxon>Eukaryota</taxon>
        <taxon>Fungi</taxon>
        <taxon>Dikarya</taxon>
        <taxon>Ascomycota</taxon>
        <taxon>Pezizomycotina</taxon>
        <taxon>Sordariomycetes</taxon>
        <taxon>Sordariomycetidae</taxon>
        <taxon>Ophiostomatales</taxon>
        <taxon>Ophiostomataceae</taxon>
        <taxon>Sporothrix</taxon>
    </lineage>
</organism>
<dbReference type="PANTHER" id="PTHR44029">
    <property type="entry name" value="DNAJ HOMOLOG SUBFAMILY C MEMBER 21"/>
    <property type="match status" value="1"/>
</dbReference>
<feature type="region of interest" description="Disordered" evidence="5">
    <location>
        <begin position="281"/>
        <end position="337"/>
    </location>
</feature>
<keyword evidence="2 4" id="KW-0863">Zinc-finger</keyword>
<evidence type="ECO:0000313" key="8">
    <source>
        <dbReference type="EMBL" id="CAK7221525.1"/>
    </source>
</evidence>
<keyword evidence="1" id="KW-0479">Metal-binding</keyword>
<feature type="domain" description="C2H2-type" evidence="7">
    <location>
        <begin position="512"/>
        <end position="540"/>
    </location>
</feature>
<feature type="region of interest" description="Disordered" evidence="5">
    <location>
        <begin position="527"/>
        <end position="553"/>
    </location>
</feature>
<dbReference type="EMBL" id="CAWUHD010000040">
    <property type="protein sequence ID" value="CAK7221525.1"/>
    <property type="molecule type" value="Genomic_DNA"/>
</dbReference>